<dbReference type="Proteomes" id="UP000317243">
    <property type="component" value="Unassembled WGS sequence"/>
</dbReference>
<evidence type="ECO:0000256" key="1">
    <source>
        <dbReference type="SAM" id="SignalP"/>
    </source>
</evidence>
<protein>
    <recommendedName>
        <fullName evidence="2">DUF7133 domain-containing protein</fullName>
    </recommendedName>
</protein>
<gene>
    <name evidence="3" type="ORF">KOR42_36070</name>
</gene>
<keyword evidence="1" id="KW-0732">Signal</keyword>
<sequence length="495" mass="54365" precursor="true">MRRILCGLVCSLVVANFVLADDPKESDYYPITSFEVPEGVVLEASSFQLLDDDKLAVASRRGEIWIVTDPFASEVKASQFKRFAHGLHEVLSMAERDGWLYVVQRSDVSRLRDSNGDGKADEFEVVCDDWEISGDYHEYAFGSKFDREGDLWITLCLTGSFSSKVPYRGWCVRVTPEGKMIPTTSGIRSPGGMGANAAGEIFYTDNQGPWNGTSALKHLIPGKFVGHPGGFEWYRLAEDVMGPRPAEPESGSRFVVEAEKIPEYEPPAVLFPYKKMGQSASGIACDLSHGKFGPFEGQLFVGDQTFSTVMRVVLEKVDGHYQGCCIPFLEGFGSGTLGVELSPDGVMFVGGTNRGWGSRGKSPFAVERVNWTGKVPFEILSMNAQSDGFELTFTQPVDPSTAGDPESYTLETYTYIFQSSYGSPEVDQTLPEIQSATVSDDGLSVRLKVDGLQRGHVHELKLPGVRNADGLPVLHPEAYYTLNYIPQEDAKTAVE</sequence>
<dbReference type="EMBL" id="SIHI01000014">
    <property type="protein sequence ID" value="TWT50061.1"/>
    <property type="molecule type" value="Genomic_DNA"/>
</dbReference>
<dbReference type="RefSeq" id="WP_146511048.1">
    <property type="nucleotide sequence ID" value="NZ_SIHI01000014.1"/>
</dbReference>
<evidence type="ECO:0000313" key="3">
    <source>
        <dbReference type="EMBL" id="TWT50061.1"/>
    </source>
</evidence>
<dbReference type="OrthoDB" id="176168at2"/>
<dbReference type="PANTHER" id="PTHR33546">
    <property type="entry name" value="LARGE, MULTIFUNCTIONAL SECRETED PROTEIN-RELATED"/>
    <property type="match status" value="1"/>
</dbReference>
<dbReference type="InterPro" id="IPR011042">
    <property type="entry name" value="6-blade_b-propeller_TolB-like"/>
</dbReference>
<evidence type="ECO:0000313" key="4">
    <source>
        <dbReference type="Proteomes" id="UP000317243"/>
    </source>
</evidence>
<dbReference type="AlphaFoldDB" id="A0A5C5WJ66"/>
<organism evidence="3 4">
    <name type="scientific">Thalassoglobus neptunius</name>
    <dbReference type="NCBI Taxonomy" id="1938619"/>
    <lineage>
        <taxon>Bacteria</taxon>
        <taxon>Pseudomonadati</taxon>
        <taxon>Planctomycetota</taxon>
        <taxon>Planctomycetia</taxon>
        <taxon>Planctomycetales</taxon>
        <taxon>Planctomycetaceae</taxon>
        <taxon>Thalassoglobus</taxon>
    </lineage>
</organism>
<comment type="caution">
    <text evidence="3">The sequence shown here is derived from an EMBL/GenBank/DDBJ whole genome shotgun (WGS) entry which is preliminary data.</text>
</comment>
<dbReference type="PANTHER" id="PTHR33546:SF1">
    <property type="entry name" value="LARGE, MULTIFUNCTIONAL SECRETED PROTEIN"/>
    <property type="match status" value="1"/>
</dbReference>
<feature type="signal peptide" evidence="1">
    <location>
        <begin position="1"/>
        <end position="20"/>
    </location>
</feature>
<name>A0A5C5WJ66_9PLAN</name>
<dbReference type="Gene3D" id="2.120.10.30">
    <property type="entry name" value="TolB, C-terminal domain"/>
    <property type="match status" value="1"/>
</dbReference>
<accession>A0A5C5WJ66</accession>
<dbReference type="InterPro" id="IPR055557">
    <property type="entry name" value="DUF7133"/>
</dbReference>
<feature type="domain" description="DUF7133" evidence="2">
    <location>
        <begin position="60"/>
        <end position="212"/>
    </location>
</feature>
<keyword evidence="4" id="KW-1185">Reference proteome</keyword>
<reference evidence="3 4" key="1">
    <citation type="submission" date="2019-02" db="EMBL/GenBank/DDBJ databases">
        <title>Deep-cultivation of Planctomycetes and their phenomic and genomic characterization uncovers novel biology.</title>
        <authorList>
            <person name="Wiegand S."/>
            <person name="Jogler M."/>
            <person name="Boedeker C."/>
            <person name="Pinto D."/>
            <person name="Vollmers J."/>
            <person name="Rivas-Marin E."/>
            <person name="Kohn T."/>
            <person name="Peeters S.H."/>
            <person name="Heuer A."/>
            <person name="Rast P."/>
            <person name="Oberbeckmann S."/>
            <person name="Bunk B."/>
            <person name="Jeske O."/>
            <person name="Meyerdierks A."/>
            <person name="Storesund J.E."/>
            <person name="Kallscheuer N."/>
            <person name="Luecker S."/>
            <person name="Lage O.M."/>
            <person name="Pohl T."/>
            <person name="Merkel B.J."/>
            <person name="Hornburger P."/>
            <person name="Mueller R.-W."/>
            <person name="Bruemmer F."/>
            <person name="Labrenz M."/>
            <person name="Spormann A.M."/>
            <person name="Op Den Camp H."/>
            <person name="Overmann J."/>
            <person name="Amann R."/>
            <person name="Jetten M.S.M."/>
            <person name="Mascher T."/>
            <person name="Medema M.H."/>
            <person name="Devos D.P."/>
            <person name="Kaster A.-K."/>
            <person name="Ovreas L."/>
            <person name="Rohde M."/>
            <person name="Galperin M.Y."/>
            <person name="Jogler C."/>
        </authorList>
    </citation>
    <scope>NUCLEOTIDE SEQUENCE [LARGE SCALE GENOMIC DNA]</scope>
    <source>
        <strain evidence="3 4">KOR42</strain>
    </source>
</reference>
<evidence type="ECO:0000259" key="2">
    <source>
        <dbReference type="Pfam" id="PF23500"/>
    </source>
</evidence>
<dbReference type="SUPFAM" id="SSF63829">
    <property type="entry name" value="Calcium-dependent phosphotriesterase"/>
    <property type="match status" value="1"/>
</dbReference>
<dbReference type="Pfam" id="PF23500">
    <property type="entry name" value="DUF7133"/>
    <property type="match status" value="1"/>
</dbReference>
<proteinExistence type="predicted"/>
<feature type="chain" id="PRO_5022927977" description="DUF7133 domain-containing protein" evidence="1">
    <location>
        <begin position="21"/>
        <end position="495"/>
    </location>
</feature>